<dbReference type="EMBL" id="AWVH01000005">
    <property type="protein sequence ID" value="ERJ94388.1"/>
    <property type="molecule type" value="Genomic_DNA"/>
</dbReference>
<comment type="caution">
    <text evidence="7">The sequence shown here is derived from an EMBL/GenBank/DDBJ whole genome shotgun (WGS) entry which is preliminary data.</text>
</comment>
<keyword evidence="2" id="KW-1003">Cell membrane</keyword>
<evidence type="ECO:0008006" key="9">
    <source>
        <dbReference type="Google" id="ProtNLM"/>
    </source>
</evidence>
<accession>A0ABN0P1U9</accession>
<sequence length="236" mass="25455">MNTKTVIAKRELAAYFAGATAYIVIGLFLLFSGFLFFAVFFLANRAELRQFFTNLPMLLSFFIPAVTMKLFAEERKTGSLETLMTLPVTSFDVVAGKFGAAVLFGAIMLLPTVVYAVTASFFGSLDIGPLVCGYIGALFLTAAFCAVGLFASALTKNQIVAFFAGFALCIALALIDQFLIFLPAPVVGFLQFLSAGSHFTSISRGIIDSRDVVYFISLTALFLTLTVKTVDSRRAA</sequence>
<keyword evidence="8" id="KW-1185">Reference proteome</keyword>
<organism evidence="7 8">
    <name type="scientific">Treponema lecithinolyticum ATCC 700332</name>
    <dbReference type="NCBI Taxonomy" id="1321815"/>
    <lineage>
        <taxon>Bacteria</taxon>
        <taxon>Pseudomonadati</taxon>
        <taxon>Spirochaetota</taxon>
        <taxon>Spirochaetia</taxon>
        <taxon>Spirochaetales</taxon>
        <taxon>Treponemataceae</taxon>
        <taxon>Treponema</taxon>
    </lineage>
</organism>
<dbReference type="PANTHER" id="PTHR30294">
    <property type="entry name" value="MEMBRANE COMPONENT OF ABC TRANSPORTER YHHJ-RELATED"/>
    <property type="match status" value="1"/>
</dbReference>
<feature type="transmembrane region" description="Helical" evidence="6">
    <location>
        <begin position="127"/>
        <end position="152"/>
    </location>
</feature>
<keyword evidence="3 6" id="KW-0812">Transmembrane</keyword>
<dbReference type="Pfam" id="PF12679">
    <property type="entry name" value="ABC2_membrane_2"/>
    <property type="match status" value="1"/>
</dbReference>
<dbReference type="InterPro" id="IPR051449">
    <property type="entry name" value="ABC-2_transporter_component"/>
</dbReference>
<proteinExistence type="predicted"/>
<dbReference type="PANTHER" id="PTHR30294:SF29">
    <property type="entry name" value="MULTIDRUG ABC TRANSPORTER PERMEASE YBHS-RELATED"/>
    <property type="match status" value="1"/>
</dbReference>
<evidence type="ECO:0000256" key="3">
    <source>
        <dbReference type="ARBA" id="ARBA00022692"/>
    </source>
</evidence>
<dbReference type="RefSeq" id="WP_021686761.1">
    <property type="nucleotide sequence ID" value="NZ_KI260561.1"/>
</dbReference>
<evidence type="ECO:0000256" key="4">
    <source>
        <dbReference type="ARBA" id="ARBA00022989"/>
    </source>
</evidence>
<gene>
    <name evidence="7" type="ORF">HMPREF9193_00360</name>
</gene>
<keyword evidence="4 6" id="KW-1133">Transmembrane helix</keyword>
<reference evidence="7 8" key="1">
    <citation type="submission" date="2013-08" db="EMBL/GenBank/DDBJ databases">
        <authorList>
            <person name="Weinstock G."/>
            <person name="Sodergren E."/>
            <person name="Wylie T."/>
            <person name="Fulton L."/>
            <person name="Fulton R."/>
            <person name="Fronick C."/>
            <person name="O'Laughlin M."/>
            <person name="Godfrey J."/>
            <person name="Miner T."/>
            <person name="Herter B."/>
            <person name="Appelbaum E."/>
            <person name="Cordes M."/>
            <person name="Lek S."/>
            <person name="Wollam A."/>
            <person name="Pepin K.H."/>
            <person name="Palsikar V.B."/>
            <person name="Mitreva M."/>
            <person name="Wilson R.K."/>
        </authorList>
    </citation>
    <scope>NUCLEOTIDE SEQUENCE [LARGE SCALE GENOMIC DNA]</scope>
    <source>
        <strain evidence="7 8">ATCC 700332</strain>
    </source>
</reference>
<evidence type="ECO:0000256" key="2">
    <source>
        <dbReference type="ARBA" id="ARBA00022475"/>
    </source>
</evidence>
<protein>
    <recommendedName>
        <fullName evidence="9">ABC-2 type transporter</fullName>
    </recommendedName>
</protein>
<name>A0ABN0P1U9_TRELE</name>
<evidence type="ECO:0000313" key="8">
    <source>
        <dbReference type="Proteomes" id="UP000016649"/>
    </source>
</evidence>
<evidence type="ECO:0000256" key="6">
    <source>
        <dbReference type="SAM" id="Phobius"/>
    </source>
</evidence>
<feature type="transmembrane region" description="Helical" evidence="6">
    <location>
        <begin position="93"/>
        <end position="115"/>
    </location>
</feature>
<feature type="transmembrane region" description="Helical" evidence="6">
    <location>
        <begin position="12"/>
        <end position="43"/>
    </location>
</feature>
<feature type="transmembrane region" description="Helical" evidence="6">
    <location>
        <begin position="159"/>
        <end position="192"/>
    </location>
</feature>
<feature type="transmembrane region" description="Helical" evidence="6">
    <location>
        <begin position="212"/>
        <end position="230"/>
    </location>
</feature>
<keyword evidence="5 6" id="KW-0472">Membrane</keyword>
<evidence type="ECO:0000313" key="7">
    <source>
        <dbReference type="EMBL" id="ERJ94388.1"/>
    </source>
</evidence>
<evidence type="ECO:0000256" key="1">
    <source>
        <dbReference type="ARBA" id="ARBA00004651"/>
    </source>
</evidence>
<dbReference type="Proteomes" id="UP000016649">
    <property type="component" value="Unassembled WGS sequence"/>
</dbReference>
<feature type="transmembrane region" description="Helical" evidence="6">
    <location>
        <begin position="55"/>
        <end position="72"/>
    </location>
</feature>
<comment type="subcellular location">
    <subcellularLocation>
        <location evidence="1">Cell membrane</location>
        <topology evidence="1">Multi-pass membrane protein</topology>
    </subcellularLocation>
</comment>
<evidence type="ECO:0000256" key="5">
    <source>
        <dbReference type="ARBA" id="ARBA00023136"/>
    </source>
</evidence>